<evidence type="ECO:0000313" key="6">
    <source>
        <dbReference type="EMBL" id="KAH0957830.1"/>
    </source>
</evidence>
<proteinExistence type="inferred from homology"/>
<dbReference type="InterPro" id="IPR050747">
    <property type="entry name" value="Mitochondrial_chaperone_BCS1"/>
</dbReference>
<protein>
    <submittedName>
        <fullName evidence="6">ATPase family associated with various cellular activities (AAA) domain-containing protein</fullName>
    </submittedName>
</protein>
<dbReference type="EMBL" id="JAIZPD010000018">
    <property type="protein sequence ID" value="KAH0957830.1"/>
    <property type="molecule type" value="Genomic_DNA"/>
</dbReference>
<dbReference type="Proteomes" id="UP000824596">
    <property type="component" value="Unassembled WGS sequence"/>
</dbReference>
<keyword evidence="1 3" id="KW-0547">Nucleotide-binding</keyword>
<feature type="domain" description="ATPase AAA-type core" evidence="4">
    <location>
        <begin position="176"/>
        <end position="288"/>
    </location>
</feature>
<dbReference type="AlphaFoldDB" id="A0A9P8SDY6"/>
<dbReference type="RefSeq" id="XP_044715344.1">
    <property type="nucleotide sequence ID" value="XM_044869393.1"/>
</dbReference>
<evidence type="ECO:0000256" key="1">
    <source>
        <dbReference type="ARBA" id="ARBA00022741"/>
    </source>
</evidence>
<dbReference type="Pfam" id="PF00004">
    <property type="entry name" value="AAA"/>
    <property type="match status" value="1"/>
</dbReference>
<dbReference type="InterPro" id="IPR003960">
    <property type="entry name" value="ATPase_AAA_CS"/>
</dbReference>
<organism evidence="6 7">
    <name type="scientific">Hirsutella rhossiliensis</name>
    <dbReference type="NCBI Taxonomy" id="111463"/>
    <lineage>
        <taxon>Eukaryota</taxon>
        <taxon>Fungi</taxon>
        <taxon>Dikarya</taxon>
        <taxon>Ascomycota</taxon>
        <taxon>Pezizomycotina</taxon>
        <taxon>Sordariomycetes</taxon>
        <taxon>Hypocreomycetidae</taxon>
        <taxon>Hypocreales</taxon>
        <taxon>Ophiocordycipitaceae</taxon>
        <taxon>Hirsutella</taxon>
    </lineage>
</organism>
<evidence type="ECO:0000259" key="5">
    <source>
        <dbReference type="Pfam" id="PF25426"/>
    </source>
</evidence>
<evidence type="ECO:0000313" key="7">
    <source>
        <dbReference type="Proteomes" id="UP000824596"/>
    </source>
</evidence>
<dbReference type="GeneID" id="68360051"/>
<name>A0A9P8SDY6_9HYPO</name>
<dbReference type="Pfam" id="PF25426">
    <property type="entry name" value="AAA_lid_BCS1"/>
    <property type="match status" value="1"/>
</dbReference>
<dbReference type="Gene3D" id="3.40.50.300">
    <property type="entry name" value="P-loop containing nucleotide triphosphate hydrolases"/>
    <property type="match status" value="1"/>
</dbReference>
<evidence type="ECO:0000259" key="4">
    <source>
        <dbReference type="Pfam" id="PF00004"/>
    </source>
</evidence>
<keyword evidence="2 3" id="KW-0067">ATP-binding</keyword>
<dbReference type="GO" id="GO:0005524">
    <property type="term" value="F:ATP binding"/>
    <property type="evidence" value="ECO:0007669"/>
    <property type="project" value="UniProtKB-KW"/>
</dbReference>
<dbReference type="InterPro" id="IPR027417">
    <property type="entry name" value="P-loop_NTPase"/>
</dbReference>
<accession>A0A9P8SDY6</accession>
<comment type="similarity">
    <text evidence="3">Belongs to the AAA ATPase family.</text>
</comment>
<comment type="caution">
    <text evidence="6">The sequence shown here is derived from an EMBL/GenBank/DDBJ whole genome shotgun (WGS) entry which is preliminary data.</text>
</comment>
<reference evidence="6" key="1">
    <citation type="submission" date="2021-09" db="EMBL/GenBank/DDBJ databases">
        <title>A high-quality genome of the endoparasitic fungus Hirsutella rhossiliensis with a comparison of Hirsutella genomes reveals transposable elements contributing to genome size variation.</title>
        <authorList>
            <person name="Lin R."/>
            <person name="Jiao Y."/>
            <person name="Sun X."/>
            <person name="Ling J."/>
            <person name="Xie B."/>
            <person name="Cheng X."/>
        </authorList>
    </citation>
    <scope>NUCLEOTIDE SEQUENCE</scope>
    <source>
        <strain evidence="6">HR02</strain>
    </source>
</reference>
<dbReference type="SUPFAM" id="SSF52540">
    <property type="entry name" value="P-loop containing nucleoside triphosphate hydrolases"/>
    <property type="match status" value="1"/>
</dbReference>
<gene>
    <name evidence="6" type="ORF">HRG_10923</name>
</gene>
<dbReference type="PANTHER" id="PTHR23070">
    <property type="entry name" value="BCS1 AAA-TYPE ATPASE"/>
    <property type="match status" value="1"/>
</dbReference>
<dbReference type="OrthoDB" id="10251412at2759"/>
<evidence type="ECO:0000256" key="3">
    <source>
        <dbReference type="RuleBase" id="RU003651"/>
    </source>
</evidence>
<dbReference type="InterPro" id="IPR003959">
    <property type="entry name" value="ATPase_AAA_core"/>
</dbReference>
<dbReference type="GO" id="GO:0016887">
    <property type="term" value="F:ATP hydrolysis activity"/>
    <property type="evidence" value="ECO:0007669"/>
    <property type="project" value="InterPro"/>
</dbReference>
<feature type="domain" description="Mitochondrial chaperone BCS1-like ATPase lid" evidence="5">
    <location>
        <begin position="316"/>
        <end position="358"/>
    </location>
</feature>
<dbReference type="InterPro" id="IPR057495">
    <property type="entry name" value="AAA_lid_BCS1"/>
</dbReference>
<evidence type="ECO:0000256" key="2">
    <source>
        <dbReference type="ARBA" id="ARBA00022840"/>
    </source>
</evidence>
<dbReference type="PROSITE" id="PS00674">
    <property type="entry name" value="AAA"/>
    <property type="match status" value="1"/>
</dbReference>
<keyword evidence="7" id="KW-1185">Reference proteome</keyword>
<sequence>MNGTVNATPPWVWDTQPPYRPLTLPNFSPGISGVTAAQLLAFCLNSYTPLVCLFELFSFPRTYVSYLLLWLEEHFTSTVHIKGSDEAYDMHLLSYQTELKDAGFYKEEEISITYVGRSFRNKTTIFENRGDSWKKIATKKIRPLSTIIVSEKQKQQLVANVKSFLDPETRNCFSLSVAGELDVDIYIVGMPSVNDRTLKDLFADLPQKCVVLLEDIDAVGMERSPDSADSDESQKSKTGVTMSGLLNTLDGVASQEGRVLIMTTNHIEKLDEALIRPGRVDKKVEFQYADAAMTSQLFGFIFQQDAGEDGSSNDSAACDLAADFATKVPELEFSPAEILSHLLQYRKSPTAAVEHAEEWVATMRREKFKAQAIDI</sequence>